<sequence length="217" mass="24050">MNGKHTAETVEKYAARKSLTRTMREMSKEPHTVSHVTGSEITTTALEDDGVDHIESLLERTEVWRIEPCLNDITAAVEIAETVVAHPDTINTEVRICYADDDTIRDLQLLETDGSQREAYETAVAQFISVFTEHAEGESLSIDELSDGLNRWYSNLTGNSIGPSWISRSLLSLDIEVSDLAISDRRWADGAQILTSVRRPTGDSEPLDAAAIYVRQG</sequence>
<proteinExistence type="predicted"/>
<dbReference type="RefSeq" id="WP_049929717.1">
    <property type="nucleotide sequence ID" value="NZ_ATXS01000001.1"/>
</dbReference>
<dbReference type="AlphaFoldDB" id="A0A1X4HAW2"/>
<accession>A0A1X4HAW2</accession>
<comment type="caution">
    <text evidence="1">The sequence shown here is derived from an EMBL/GenBank/DDBJ whole genome shotgun (WGS) entry which is preliminary data.</text>
</comment>
<protein>
    <submittedName>
        <fullName evidence="1">Uncharacterized protein</fullName>
    </submittedName>
</protein>
<gene>
    <name evidence="1" type="ORF">B9H04_02330</name>
</gene>
<evidence type="ECO:0000313" key="2">
    <source>
        <dbReference type="Proteomes" id="UP000193587"/>
    </source>
</evidence>
<organism evidence="1 2">
    <name type="scientific">Halorubrum ezzemoulense DSM 17463</name>
    <dbReference type="NCBI Taxonomy" id="1121945"/>
    <lineage>
        <taxon>Archaea</taxon>
        <taxon>Methanobacteriati</taxon>
        <taxon>Methanobacteriota</taxon>
        <taxon>Stenosarchaea group</taxon>
        <taxon>Halobacteria</taxon>
        <taxon>Halobacteriales</taxon>
        <taxon>Haloferacaceae</taxon>
        <taxon>Halorubrum</taxon>
    </lineage>
</organism>
<name>A0A1X4HAW2_HALEZ</name>
<dbReference type="Proteomes" id="UP000193587">
    <property type="component" value="Unassembled WGS sequence"/>
</dbReference>
<dbReference type="EMBL" id="NEDJ01000004">
    <property type="protein sequence ID" value="OSP10583.1"/>
    <property type="molecule type" value="Genomic_DNA"/>
</dbReference>
<evidence type="ECO:0000313" key="1">
    <source>
        <dbReference type="EMBL" id="OSP10583.1"/>
    </source>
</evidence>
<reference evidence="1 2" key="1">
    <citation type="submission" date="2017-04" db="EMBL/GenBank/DDBJ databases">
        <title>MLSA of the genus Halorubrum.</title>
        <authorList>
            <person name="De La Haba R."/>
            <person name="Sanchez-Porro C."/>
            <person name="Infante-Dominguez C."/>
            <person name="Ventosa A."/>
        </authorList>
    </citation>
    <scope>NUCLEOTIDE SEQUENCE [LARGE SCALE GENOMIC DNA]</scope>
    <source>
        <strain evidence="1 2">DSM 17463</strain>
    </source>
</reference>